<evidence type="ECO:0000256" key="1">
    <source>
        <dbReference type="ARBA" id="ARBA00023015"/>
    </source>
</evidence>
<dbReference type="Gene3D" id="1.10.10.10">
    <property type="entry name" value="Winged helix-like DNA-binding domain superfamily/Winged helix DNA-binding domain"/>
    <property type="match status" value="1"/>
</dbReference>
<dbReference type="PROSITE" id="PS50949">
    <property type="entry name" value="HTH_GNTR"/>
    <property type="match status" value="1"/>
</dbReference>
<name>A0A402A9N4_9CHLR</name>
<evidence type="ECO:0000256" key="3">
    <source>
        <dbReference type="ARBA" id="ARBA00023163"/>
    </source>
</evidence>
<keyword evidence="6" id="KW-1185">Reference proteome</keyword>
<dbReference type="PANTHER" id="PTHR30146">
    <property type="entry name" value="LACI-RELATED TRANSCRIPTIONAL REPRESSOR"/>
    <property type="match status" value="1"/>
</dbReference>
<sequence length="463" mass="51384">MTQGKRVQRLAAIPVYRRIEQDIRTKILHGIWPADMLLPSRLKLAEEYGVGLPTIEHAIDLLIENGFIRAESRRGTFVTKDAQVRLMAQANMQVQDLSQEMLLTPFATPRPAVEGLPDRRNAPILGIIAADFPVVPYDKDSLYDWSSRVVRALERAFSLAGGRVHFLQRFTGPDQQLATLEEGMLTLLLNGVEALAIVNVVDIQRVSARVSEFLDTTQIPVVLHGWHTGQSSLPHTSYDSMQAGYQASQHLLQMGYSPLIFLDCWNEWWTAERLRGAQAALQAAGLPDEMFLIRQQDKQEKDHPPSLREGMLVGLTEGRALFKELANGSLARMSGRQPGIIAPTDSIAHGVLQAAVEIDKQAGIDFGLIGFDDIGPSCELGLTSLCPPLEEIGAEMAQQLLRGLRGETIAPYTALQSHLIARTSTDAQPKEARLSALTTTARLEQPHLQSHQFQKDYFDRLKH</sequence>
<dbReference type="Pfam" id="PF00392">
    <property type="entry name" value="GntR"/>
    <property type="match status" value="1"/>
</dbReference>
<protein>
    <recommendedName>
        <fullName evidence="4">HTH gntR-type domain-containing protein</fullName>
    </recommendedName>
</protein>
<dbReference type="PANTHER" id="PTHR30146:SF109">
    <property type="entry name" value="HTH-TYPE TRANSCRIPTIONAL REGULATOR GALS"/>
    <property type="match status" value="1"/>
</dbReference>
<dbReference type="SMART" id="SM00345">
    <property type="entry name" value="HTH_GNTR"/>
    <property type="match status" value="1"/>
</dbReference>
<dbReference type="OrthoDB" id="9815017at2"/>
<dbReference type="AlphaFoldDB" id="A0A402A9N4"/>
<dbReference type="GO" id="GO:0003700">
    <property type="term" value="F:DNA-binding transcription factor activity"/>
    <property type="evidence" value="ECO:0007669"/>
    <property type="project" value="InterPro"/>
</dbReference>
<dbReference type="SUPFAM" id="SSF46785">
    <property type="entry name" value="Winged helix' DNA-binding domain"/>
    <property type="match status" value="1"/>
</dbReference>
<keyword evidence="1" id="KW-0805">Transcription regulation</keyword>
<dbReference type="GO" id="GO:0000976">
    <property type="term" value="F:transcription cis-regulatory region binding"/>
    <property type="evidence" value="ECO:0007669"/>
    <property type="project" value="TreeGrafter"/>
</dbReference>
<dbReference type="InterPro" id="IPR028082">
    <property type="entry name" value="Peripla_BP_I"/>
</dbReference>
<dbReference type="InterPro" id="IPR046335">
    <property type="entry name" value="LacI/GalR-like_sensor"/>
</dbReference>
<proteinExistence type="predicted"/>
<dbReference type="InterPro" id="IPR036390">
    <property type="entry name" value="WH_DNA-bd_sf"/>
</dbReference>
<dbReference type="EMBL" id="BIFR01000002">
    <property type="protein sequence ID" value="GCE15863.1"/>
    <property type="molecule type" value="Genomic_DNA"/>
</dbReference>
<accession>A0A402A9N4</accession>
<dbReference type="SUPFAM" id="SSF53822">
    <property type="entry name" value="Periplasmic binding protein-like I"/>
    <property type="match status" value="1"/>
</dbReference>
<dbReference type="CDD" id="cd07377">
    <property type="entry name" value="WHTH_GntR"/>
    <property type="match status" value="1"/>
</dbReference>
<keyword evidence="3" id="KW-0804">Transcription</keyword>
<dbReference type="RefSeq" id="WP_126583269.1">
    <property type="nucleotide sequence ID" value="NZ_BIFR01000002.1"/>
</dbReference>
<evidence type="ECO:0000313" key="5">
    <source>
        <dbReference type="EMBL" id="GCE15863.1"/>
    </source>
</evidence>
<dbReference type="Pfam" id="PF13377">
    <property type="entry name" value="Peripla_BP_3"/>
    <property type="match status" value="1"/>
</dbReference>
<keyword evidence="2" id="KW-0238">DNA-binding</keyword>
<evidence type="ECO:0000256" key="2">
    <source>
        <dbReference type="ARBA" id="ARBA00023125"/>
    </source>
</evidence>
<feature type="domain" description="HTH gntR-type" evidence="4">
    <location>
        <begin position="13"/>
        <end position="81"/>
    </location>
</feature>
<dbReference type="Gene3D" id="3.40.50.2300">
    <property type="match status" value="2"/>
</dbReference>
<evidence type="ECO:0000313" key="6">
    <source>
        <dbReference type="Proteomes" id="UP000287352"/>
    </source>
</evidence>
<evidence type="ECO:0000259" key="4">
    <source>
        <dbReference type="PROSITE" id="PS50949"/>
    </source>
</evidence>
<comment type="caution">
    <text evidence="5">The sequence shown here is derived from an EMBL/GenBank/DDBJ whole genome shotgun (WGS) entry which is preliminary data.</text>
</comment>
<organism evidence="5 6">
    <name type="scientific">Tengunoibacter tsumagoiensis</name>
    <dbReference type="NCBI Taxonomy" id="2014871"/>
    <lineage>
        <taxon>Bacteria</taxon>
        <taxon>Bacillati</taxon>
        <taxon>Chloroflexota</taxon>
        <taxon>Ktedonobacteria</taxon>
        <taxon>Ktedonobacterales</taxon>
        <taxon>Dictyobacteraceae</taxon>
        <taxon>Tengunoibacter</taxon>
    </lineage>
</organism>
<gene>
    <name evidence="5" type="ORF">KTT_57220</name>
</gene>
<dbReference type="Proteomes" id="UP000287352">
    <property type="component" value="Unassembled WGS sequence"/>
</dbReference>
<dbReference type="InterPro" id="IPR036388">
    <property type="entry name" value="WH-like_DNA-bd_sf"/>
</dbReference>
<dbReference type="InterPro" id="IPR000524">
    <property type="entry name" value="Tscrpt_reg_HTH_GntR"/>
</dbReference>
<reference evidence="6" key="1">
    <citation type="submission" date="2018-12" db="EMBL/GenBank/DDBJ databases">
        <title>Tengunoibacter tsumagoiensis gen. nov., sp. nov., Dictyobacter kobayashii sp. nov., D. alpinus sp. nov., and D. joshuensis sp. nov. and description of Dictyobacteraceae fam. nov. within the order Ktedonobacterales isolated from Tengu-no-mugimeshi.</title>
        <authorList>
            <person name="Wang C.M."/>
            <person name="Zheng Y."/>
            <person name="Sakai Y."/>
            <person name="Toyoda A."/>
            <person name="Minakuchi Y."/>
            <person name="Abe K."/>
            <person name="Yokota A."/>
            <person name="Yabe S."/>
        </authorList>
    </citation>
    <scope>NUCLEOTIDE SEQUENCE [LARGE SCALE GENOMIC DNA]</scope>
    <source>
        <strain evidence="6">Uno3</strain>
    </source>
</reference>